<keyword evidence="4" id="KW-0597">Phosphoprotein</keyword>
<dbReference type="Proteomes" id="UP000095358">
    <property type="component" value="Unassembled WGS sequence"/>
</dbReference>
<protein>
    <recommendedName>
        <fullName evidence="3 8">Nicotinate phosphoribosyltransferase</fullName>
        <ecNumber evidence="3 8">6.3.4.21</ecNumber>
    </recommendedName>
</protein>
<evidence type="ECO:0000256" key="4">
    <source>
        <dbReference type="ARBA" id="ARBA00022553"/>
    </source>
</evidence>
<organism evidence="11 12">
    <name type="scientific">Hanseniaspora uvarum</name>
    <name type="common">Yeast</name>
    <name type="synonym">Kloeckera apiculata</name>
    <dbReference type="NCBI Taxonomy" id="29833"/>
    <lineage>
        <taxon>Eukaryota</taxon>
        <taxon>Fungi</taxon>
        <taxon>Dikarya</taxon>
        <taxon>Ascomycota</taxon>
        <taxon>Saccharomycotina</taxon>
        <taxon>Saccharomycetes</taxon>
        <taxon>Saccharomycodales</taxon>
        <taxon>Saccharomycodaceae</taxon>
        <taxon>Hanseniaspora</taxon>
    </lineage>
</organism>
<dbReference type="SUPFAM" id="SSF54675">
    <property type="entry name" value="Nicotinate/Quinolinate PRTase N-terminal domain-like"/>
    <property type="match status" value="1"/>
</dbReference>
<comment type="catalytic activity">
    <reaction evidence="7 8">
        <text>5-phospho-alpha-D-ribose 1-diphosphate + nicotinate + ATP + H2O = nicotinate beta-D-ribonucleotide + ADP + phosphate + diphosphate</text>
        <dbReference type="Rhea" id="RHEA:36163"/>
        <dbReference type="ChEBI" id="CHEBI:15377"/>
        <dbReference type="ChEBI" id="CHEBI:30616"/>
        <dbReference type="ChEBI" id="CHEBI:32544"/>
        <dbReference type="ChEBI" id="CHEBI:33019"/>
        <dbReference type="ChEBI" id="CHEBI:43474"/>
        <dbReference type="ChEBI" id="CHEBI:57502"/>
        <dbReference type="ChEBI" id="CHEBI:58017"/>
        <dbReference type="ChEBI" id="CHEBI:456216"/>
        <dbReference type="EC" id="6.3.4.21"/>
    </reaction>
</comment>
<sequence>MSNRSITSFLDTDLYKITMQAAIHENFPNSDVEYKFNNRSFNDKKFSLEAINWLEEQFKLLSTLRFTQNEVDYLKNTVAFLPKNYIDFISNDFKLTPDNEIFLTKTLSSDPSFKGLYDIDIKIKGKWEVTILYEIYILALVSESYFKFVDTDWDYEGQLEQSYNKATTLFQNGIVFSEFGTRRRRDFKTHDIIINGILKARDSNPDKFGTLLLGTSNVLLAKNYNLKPIGTVAHEWFMGIASLKKNYTNSNKIAMEYWISTFGPQNAGLALTDTFGTDIFLKNFEKPLTDYYIGVRQDSGDPKTYTDKISNHYLNKLGYAPYSKSICYSDSLNVEKCIDLNQYCYEKKLKCNFGIGTYFTNDFKTKSSDYKIKSEPLNIVIKIMRIDNEFCIKISDNIGKNMGDENTILKVKKELGYVDNEWVGVSEEHRWKDQ</sequence>
<dbReference type="InterPro" id="IPR036068">
    <property type="entry name" value="Nicotinate_pribotase-like_C"/>
</dbReference>
<dbReference type="VEuPathDB" id="FungiDB:AWRI3580_g3075"/>
<evidence type="ECO:0000256" key="5">
    <source>
        <dbReference type="ARBA" id="ARBA00022598"/>
    </source>
</evidence>
<reference evidence="12" key="1">
    <citation type="journal article" date="2016" name="Genome Announc.">
        <title>Genome sequences of three species of Hanseniaspora isolated from spontaneous wine fermentations.</title>
        <authorList>
            <person name="Sternes P.R."/>
            <person name="Lee D."/>
            <person name="Kutyna D.R."/>
            <person name="Borneman A.R."/>
        </authorList>
    </citation>
    <scope>NUCLEOTIDE SEQUENCE [LARGE SCALE GENOMIC DNA]</scope>
    <source>
        <strain evidence="12">AWRI3580</strain>
    </source>
</reference>
<evidence type="ECO:0000313" key="11">
    <source>
        <dbReference type="EMBL" id="OEJ87082.1"/>
    </source>
</evidence>
<dbReference type="GO" id="GO:0005829">
    <property type="term" value="C:cytosol"/>
    <property type="evidence" value="ECO:0007669"/>
    <property type="project" value="TreeGrafter"/>
</dbReference>
<dbReference type="STRING" id="29833.A0A1E5RJL4"/>
<dbReference type="InterPro" id="IPR007229">
    <property type="entry name" value="Nic_PRibTrfase-Fam"/>
</dbReference>
<keyword evidence="11" id="KW-0328">Glycosyltransferase</keyword>
<dbReference type="EMBL" id="LPNN01000005">
    <property type="protein sequence ID" value="OEJ87082.1"/>
    <property type="molecule type" value="Genomic_DNA"/>
</dbReference>
<evidence type="ECO:0000256" key="3">
    <source>
        <dbReference type="ARBA" id="ARBA00013236"/>
    </source>
</evidence>
<dbReference type="Pfam" id="PF17767">
    <property type="entry name" value="NAPRTase_N"/>
    <property type="match status" value="1"/>
</dbReference>
<dbReference type="NCBIfam" id="TIGR01514">
    <property type="entry name" value="NAPRTase"/>
    <property type="match status" value="1"/>
</dbReference>
<evidence type="ECO:0000256" key="7">
    <source>
        <dbReference type="ARBA" id="ARBA00048668"/>
    </source>
</evidence>
<dbReference type="PANTHER" id="PTHR11098:SF1">
    <property type="entry name" value="NICOTINATE PHOSPHORIBOSYLTRANSFERASE"/>
    <property type="match status" value="1"/>
</dbReference>
<dbReference type="PIRSF" id="PIRSF000484">
    <property type="entry name" value="NAPRT"/>
    <property type="match status" value="1"/>
</dbReference>
<dbReference type="InterPro" id="IPR041525">
    <property type="entry name" value="N/Namide_PRibTrfase"/>
</dbReference>
<dbReference type="InterPro" id="IPR006406">
    <property type="entry name" value="Nic_PRibTrfase"/>
</dbReference>
<gene>
    <name evidence="11" type="ORF">AWRI3580_g3075</name>
</gene>
<dbReference type="InterPro" id="IPR040727">
    <property type="entry name" value="NAPRTase_N"/>
</dbReference>
<dbReference type="AlphaFoldDB" id="A0A1E5RJL4"/>
<comment type="function">
    <text evidence="8">Catalyzes the synthesis of beta-nicotinate D-ribonucleotide from nicotinate and 5-phospho-D-ribose 1-phosphate at the expense of ATP.</text>
</comment>
<evidence type="ECO:0000259" key="10">
    <source>
        <dbReference type="Pfam" id="PF17767"/>
    </source>
</evidence>
<keyword evidence="11" id="KW-0808">Transferase</keyword>
<keyword evidence="5 8" id="KW-0436">Ligase</keyword>
<comment type="similarity">
    <text evidence="2 8">Belongs to the NAPRTase family.</text>
</comment>
<evidence type="ECO:0000313" key="12">
    <source>
        <dbReference type="Proteomes" id="UP000095358"/>
    </source>
</evidence>
<dbReference type="GO" id="GO:0034355">
    <property type="term" value="P:NAD+ biosynthetic process via the salvage pathway"/>
    <property type="evidence" value="ECO:0007669"/>
    <property type="project" value="TreeGrafter"/>
</dbReference>
<dbReference type="SUPFAM" id="SSF51690">
    <property type="entry name" value="Nicotinate/Quinolinate PRTase C-terminal domain-like"/>
    <property type="match status" value="1"/>
</dbReference>
<keyword evidence="6 8" id="KW-0662">Pyridine nucleotide biosynthesis</keyword>
<dbReference type="GO" id="GO:0016757">
    <property type="term" value="F:glycosyltransferase activity"/>
    <property type="evidence" value="ECO:0007669"/>
    <property type="project" value="UniProtKB-KW"/>
</dbReference>
<feature type="domain" description="Nicotinate/nicotinamide phosphoribosyltransferase" evidence="9">
    <location>
        <begin position="176"/>
        <end position="415"/>
    </location>
</feature>
<evidence type="ECO:0000259" key="9">
    <source>
        <dbReference type="Pfam" id="PF04095"/>
    </source>
</evidence>
<feature type="domain" description="Nicotinate phosphoribosyltransferase N-terminal" evidence="10">
    <location>
        <begin position="10"/>
        <end position="142"/>
    </location>
</feature>
<evidence type="ECO:0000256" key="6">
    <source>
        <dbReference type="ARBA" id="ARBA00022642"/>
    </source>
</evidence>
<accession>A0A1E5RJL4</accession>
<dbReference type="PANTHER" id="PTHR11098">
    <property type="entry name" value="NICOTINATE PHOSPHORIBOSYLTRANSFERASE"/>
    <property type="match status" value="1"/>
</dbReference>
<comment type="PTM">
    <text evidence="8">Transiently phosphorylated on a His residue during the reaction cycle. Phosphorylation strongly increases the affinity for substrates and increases the rate of nicotinate D-ribonucleotide production. Dephosphorylation regenerates the low-affinity form of the enzyme, leading to product release.</text>
</comment>
<comment type="caution">
    <text evidence="11">The sequence shown here is derived from an EMBL/GenBank/DDBJ whole genome shotgun (WGS) entry which is preliminary data.</text>
</comment>
<name>A0A1E5RJL4_HANUV</name>
<dbReference type="GO" id="GO:0004516">
    <property type="term" value="F:nicotinate phosphoribosyltransferase activity"/>
    <property type="evidence" value="ECO:0007669"/>
    <property type="project" value="UniProtKB-UniRule"/>
</dbReference>
<dbReference type="OrthoDB" id="193380at2759"/>
<dbReference type="UniPathway" id="UPA00253">
    <property type="reaction ID" value="UER00457"/>
</dbReference>
<dbReference type="EC" id="6.3.4.21" evidence="3 8"/>
<dbReference type="Pfam" id="PF04095">
    <property type="entry name" value="NAPRTase"/>
    <property type="match status" value="1"/>
</dbReference>
<evidence type="ECO:0000256" key="8">
    <source>
        <dbReference type="RuleBase" id="RU003838"/>
    </source>
</evidence>
<keyword evidence="12" id="KW-1185">Reference proteome</keyword>
<dbReference type="Gene3D" id="3.20.140.10">
    <property type="entry name" value="nicotinate phosphoribosyltransferase"/>
    <property type="match status" value="1"/>
</dbReference>
<evidence type="ECO:0000256" key="2">
    <source>
        <dbReference type="ARBA" id="ARBA00010897"/>
    </source>
</evidence>
<evidence type="ECO:0000256" key="1">
    <source>
        <dbReference type="ARBA" id="ARBA00004952"/>
    </source>
</evidence>
<proteinExistence type="inferred from homology"/>
<comment type="pathway">
    <text evidence="1 8">Cofactor biosynthesis; NAD(+) biosynthesis; nicotinate D-ribonucleotide from nicotinate: step 1/1.</text>
</comment>